<reference evidence="1" key="1">
    <citation type="journal article" date="2020" name="Nature">
        <title>Giant virus diversity and host interactions through global metagenomics.</title>
        <authorList>
            <person name="Schulz F."/>
            <person name="Roux S."/>
            <person name="Paez-Espino D."/>
            <person name="Jungbluth S."/>
            <person name="Walsh D.A."/>
            <person name="Denef V.J."/>
            <person name="McMahon K.D."/>
            <person name="Konstantinidis K.T."/>
            <person name="Eloe-Fadrosh E.A."/>
            <person name="Kyrpides N.C."/>
            <person name="Woyke T."/>
        </authorList>
    </citation>
    <scope>NUCLEOTIDE SEQUENCE</scope>
    <source>
        <strain evidence="1">GVMAG-S-3300012000-57</strain>
    </source>
</reference>
<dbReference type="AlphaFoldDB" id="A0A6C0KJT8"/>
<sequence length="129" mass="14575">MSVKMKNIQNKQDFPQVVASQDYTNYLEYSQVNKCVNTKTTFHLLDDASKIFNVQMSHITADCPTFICPDSDGTYRPNVVPMTGFLNSEDVPVTTPVRKYVKHPSYEKTAKVCAIHTSCYDPACCKSLH</sequence>
<protein>
    <submittedName>
        <fullName evidence="1">Uncharacterized protein</fullName>
    </submittedName>
</protein>
<accession>A0A6C0KJT8</accession>
<evidence type="ECO:0000313" key="1">
    <source>
        <dbReference type="EMBL" id="QHU17431.1"/>
    </source>
</evidence>
<dbReference type="EMBL" id="MN740906">
    <property type="protein sequence ID" value="QHU17431.1"/>
    <property type="molecule type" value="Genomic_DNA"/>
</dbReference>
<organism evidence="1">
    <name type="scientific">viral metagenome</name>
    <dbReference type="NCBI Taxonomy" id="1070528"/>
    <lineage>
        <taxon>unclassified sequences</taxon>
        <taxon>metagenomes</taxon>
        <taxon>organismal metagenomes</taxon>
    </lineage>
</organism>
<proteinExistence type="predicted"/>
<name>A0A6C0KJT8_9ZZZZ</name>